<keyword evidence="3" id="KW-1185">Reference proteome</keyword>
<dbReference type="SUPFAM" id="SSF56112">
    <property type="entry name" value="Protein kinase-like (PK-like)"/>
    <property type="match status" value="1"/>
</dbReference>
<dbReference type="AlphaFoldDB" id="A0A2X0M5H0"/>
<evidence type="ECO:0000313" key="3">
    <source>
        <dbReference type="Proteomes" id="UP000249464"/>
    </source>
</evidence>
<feature type="region of interest" description="Disordered" evidence="1">
    <location>
        <begin position="382"/>
        <end position="458"/>
    </location>
</feature>
<evidence type="ECO:0000313" key="2">
    <source>
        <dbReference type="EMBL" id="SGY41811.1"/>
    </source>
</evidence>
<proteinExistence type="predicted"/>
<dbReference type="Proteomes" id="UP000249464">
    <property type="component" value="Unassembled WGS sequence"/>
</dbReference>
<protein>
    <submittedName>
        <fullName evidence="2">BQ5605_C003g02564 protein</fullName>
    </submittedName>
</protein>
<name>A0A2X0M5H0_9BASI</name>
<dbReference type="InterPro" id="IPR011009">
    <property type="entry name" value="Kinase-like_dom_sf"/>
</dbReference>
<dbReference type="STRING" id="796604.A0A2X0M5H0"/>
<reference evidence="2 3" key="1">
    <citation type="submission" date="2016-11" db="EMBL/GenBank/DDBJ databases">
        <authorList>
            <person name="Jaros S."/>
            <person name="Januszkiewicz K."/>
            <person name="Wedrychowicz H."/>
        </authorList>
    </citation>
    <scope>NUCLEOTIDE SEQUENCE [LARGE SCALE GENOMIC DNA]</scope>
</reference>
<dbReference type="EMBL" id="FQNC01000042">
    <property type="protein sequence ID" value="SGY41811.1"/>
    <property type="molecule type" value="Genomic_DNA"/>
</dbReference>
<evidence type="ECO:0000256" key="1">
    <source>
        <dbReference type="SAM" id="MobiDB-lite"/>
    </source>
</evidence>
<gene>
    <name evidence="2" type="primary">BQ5605_C003g02564</name>
    <name evidence="2" type="ORF">BQ5605_C003G02564</name>
</gene>
<accession>A0A2X0M5H0</accession>
<organism evidence="2 3">
    <name type="scientific">Microbotryum silenes-dioicae</name>
    <dbReference type="NCBI Taxonomy" id="796604"/>
    <lineage>
        <taxon>Eukaryota</taxon>
        <taxon>Fungi</taxon>
        <taxon>Dikarya</taxon>
        <taxon>Basidiomycota</taxon>
        <taxon>Pucciniomycotina</taxon>
        <taxon>Microbotryomycetes</taxon>
        <taxon>Microbotryales</taxon>
        <taxon>Microbotryaceae</taxon>
        <taxon>Microbotryum</taxon>
    </lineage>
</organism>
<sequence length="773" mass="83851">MASSNETTPIVSSNSRPPTLTRLLATCAPSSWFLPPPHHDGVCHSTATRVQAEAGTTAYDCVARLGGLKCDSPASPGVRVLGSFFDILEQHPSLLDLFRQELDAISNAPYSEMARKNERNVEISFHRLLFGGLESATAALLNHYAAITEAVGASSASASTSATRPRYSVRLDQPESALRTQGDAVVYIQRGAGNVVSSISIEYKRDNVHHSLAKVRQKVALSRIPALDHGAPVPLQKLEEEESKGADAVATKAIIQCVSSESRFFLLLSVPFFQIGELVQHQSTHAATASDPVASTSAASASISAATAYSPAPPLKARYSLILQELARWVEPSPTTMNPDAAETLGADLPRRSLIVSFIALAFTAVIEVPKPDQAVIDTLLNPQFQPPNLPRRRSDPDLDPNYEPSPRVQKASKTSIEATGARRSGRLAGQPPRAQTKDSNRPVTPPISVGLQSDPSFDPLTPVTRIFSSPPASTDWSPATSPLSGSGLPSKSITIVQDRGFVIKASLSSAYWSTMSYTGTSRVELVEIGFDIVSSVPSDSPLASRLPSKPSPASDFIRGLHLSDVVLRWLSENPREELKDDRIPLELLDRFEPTADLRLEKEVGSGSTAGGWLAKVVQVNRPLCSSAKAEAPLFDHPAKAEAPLFDHPAPNTTYFLKLVTCRYVGSVIRETLFYQHVLPHLPEHLRKHVPQYHGTYRRTNGNGYAMVLENVGKPMNEADFYGSPGESWEIEAAFRELGIIHNDVRAGNVLVRPNNGPLCFVDWGRSYLKLRV</sequence>